<feature type="region of interest" description="Disordered" evidence="1">
    <location>
        <begin position="428"/>
        <end position="458"/>
    </location>
</feature>
<dbReference type="Proteomes" id="UP001296104">
    <property type="component" value="Unassembled WGS sequence"/>
</dbReference>
<feature type="compositionally biased region" description="Acidic residues" evidence="1">
    <location>
        <begin position="428"/>
        <end position="439"/>
    </location>
</feature>
<name>A0AAI8Z4N6_9PEZI</name>
<sequence>MAMDEPAPVHPPKKEQKKAAEEEEFEEEPQPEPPAAADNPGCMFWVRDDEGNVHIQKTRSDRQLHRSNSITSKIRQARWQENGTPLFHDFKSIERTDDRRTWGGPERPFQHEAYAPESTGDDWWAMDLAKRREQLREYGEERMAMRAMQKVHPAFAAPDRDFPVAKTLSNTFAPCVSEEYYESLGIQAATALEKEERQKEMAVHKDQLEKVKCALRAVLQTEPGATALILRLKARIRALVKMLEDDEKALECAEGELKRAKQPLKVGIPLKEIPIIRADVEFWDEPLMMKAFRQSNVAKKPVGGEPGLLGALCKRMSAFLFPRQQEIVDNGKNDDKSDDKINAEINAKHVPADIAQAAAEPEAPAASVAVDIPGKAMKSALKTANPPSSLHKLLVDTGVKGRKQTATNQLPWEDDDIPISASLATLEEEDDAAGDETSDDGNMPSSASDESDKDSEYRSISLPTDEAVPTVEYSNSPQVQLAGAEGQVSTDVMDDGYLLLGRVYDFDTLKREERALWYVPRIFQGR</sequence>
<reference evidence="2" key="1">
    <citation type="submission" date="2023-11" db="EMBL/GenBank/DDBJ databases">
        <authorList>
            <person name="Alioto T."/>
            <person name="Alioto T."/>
            <person name="Gomez Garrido J."/>
        </authorList>
    </citation>
    <scope>NUCLEOTIDE SEQUENCE</scope>
</reference>
<keyword evidence="3" id="KW-1185">Reference proteome</keyword>
<evidence type="ECO:0000313" key="2">
    <source>
        <dbReference type="EMBL" id="CAK4032382.1"/>
    </source>
</evidence>
<proteinExistence type="predicted"/>
<evidence type="ECO:0000313" key="3">
    <source>
        <dbReference type="Proteomes" id="UP001296104"/>
    </source>
</evidence>
<protein>
    <submittedName>
        <fullName evidence="2">Uncharacterized protein</fullName>
    </submittedName>
</protein>
<comment type="caution">
    <text evidence="2">The sequence shown here is derived from an EMBL/GenBank/DDBJ whole genome shotgun (WGS) entry which is preliminary data.</text>
</comment>
<feature type="compositionally biased region" description="Acidic residues" evidence="1">
    <location>
        <begin position="21"/>
        <end position="30"/>
    </location>
</feature>
<organism evidence="2 3">
    <name type="scientific">Lecanosticta acicola</name>
    <dbReference type="NCBI Taxonomy" id="111012"/>
    <lineage>
        <taxon>Eukaryota</taxon>
        <taxon>Fungi</taxon>
        <taxon>Dikarya</taxon>
        <taxon>Ascomycota</taxon>
        <taxon>Pezizomycotina</taxon>
        <taxon>Dothideomycetes</taxon>
        <taxon>Dothideomycetidae</taxon>
        <taxon>Mycosphaerellales</taxon>
        <taxon>Mycosphaerellaceae</taxon>
        <taxon>Lecanosticta</taxon>
    </lineage>
</organism>
<feature type="region of interest" description="Disordered" evidence="1">
    <location>
        <begin position="1"/>
        <end position="44"/>
    </location>
</feature>
<dbReference type="AlphaFoldDB" id="A0AAI8Z4N6"/>
<evidence type="ECO:0000256" key="1">
    <source>
        <dbReference type="SAM" id="MobiDB-lite"/>
    </source>
</evidence>
<gene>
    <name evidence="2" type="ORF">LECACI_7A007540</name>
</gene>
<dbReference type="EMBL" id="CAVMBE010000062">
    <property type="protein sequence ID" value="CAK4032382.1"/>
    <property type="molecule type" value="Genomic_DNA"/>
</dbReference>
<accession>A0AAI8Z4N6</accession>